<gene>
    <name evidence="3" type="ORF">CNYM01_01265</name>
</gene>
<dbReference type="Gene3D" id="3.40.50.1820">
    <property type="entry name" value="alpha/beta hydrolase"/>
    <property type="match status" value="1"/>
</dbReference>
<dbReference type="Proteomes" id="UP000070054">
    <property type="component" value="Unassembled WGS sequence"/>
</dbReference>
<evidence type="ECO:0000313" key="4">
    <source>
        <dbReference type="Proteomes" id="UP000070054"/>
    </source>
</evidence>
<protein>
    <recommendedName>
        <fullName evidence="2">Alpha/beta hydrolase fold-3 domain-containing protein</fullName>
    </recommendedName>
</protein>
<dbReference type="SUPFAM" id="SSF53474">
    <property type="entry name" value="alpha/beta-Hydrolases"/>
    <property type="match status" value="1"/>
</dbReference>
<proteinExistence type="predicted"/>
<name>A0A135UML7_9PEZI</name>
<sequence>MRLPRPPFDSELAPIQAAFEPFGPITPEFVINHHARTDRTLEAPHIAAAEAIGDRPLTYTEHTAPGLGLNDPPIALSIFTPNSAPVSGEKRWPCILYAHGGGLVFLHRLVGLSQPLDWAVAAGAVLISVEYRRAPEHPQPAASDDCFAALKWVQASAGVLGINAARILVAGQSAGSGLAAGLALRARDEGLNPPVHAQMLPCPMLDDRCKSISCAQFDDGVEPWDRTKNAAAWAIALGEHAGARTRAGDTVSSYWAPTRAETLVGLPPAYIEAGSAEFCRDEAVEYASRLWSAGVSAELHVWAGGFHGFDEMAPDSWLGRRAIAAKLEWVRRVLTE</sequence>
<dbReference type="InterPro" id="IPR029058">
    <property type="entry name" value="AB_hydrolase_fold"/>
</dbReference>
<feature type="domain" description="Alpha/beta hydrolase fold-3" evidence="2">
    <location>
        <begin position="95"/>
        <end position="309"/>
    </location>
</feature>
<organism evidence="3 4">
    <name type="scientific">Colletotrichum nymphaeae SA-01</name>
    <dbReference type="NCBI Taxonomy" id="1460502"/>
    <lineage>
        <taxon>Eukaryota</taxon>
        <taxon>Fungi</taxon>
        <taxon>Dikarya</taxon>
        <taxon>Ascomycota</taxon>
        <taxon>Pezizomycotina</taxon>
        <taxon>Sordariomycetes</taxon>
        <taxon>Hypocreomycetidae</taxon>
        <taxon>Glomerellales</taxon>
        <taxon>Glomerellaceae</taxon>
        <taxon>Colletotrichum</taxon>
        <taxon>Colletotrichum acutatum species complex</taxon>
    </lineage>
</organism>
<reference evidence="3 4" key="1">
    <citation type="submission" date="2014-02" db="EMBL/GenBank/DDBJ databases">
        <title>The genome sequence of Colletotrichum nymphaeae SA-01.</title>
        <authorList>
            <person name="Baroncelli R."/>
            <person name="Thon M.R."/>
        </authorList>
    </citation>
    <scope>NUCLEOTIDE SEQUENCE [LARGE SCALE GENOMIC DNA]</scope>
    <source>
        <strain evidence="3 4">SA-01</strain>
    </source>
</reference>
<comment type="caution">
    <text evidence="3">The sequence shown here is derived from an EMBL/GenBank/DDBJ whole genome shotgun (WGS) entry which is preliminary data.</text>
</comment>
<dbReference type="InterPro" id="IPR050300">
    <property type="entry name" value="GDXG_lipolytic_enzyme"/>
</dbReference>
<evidence type="ECO:0000313" key="3">
    <source>
        <dbReference type="EMBL" id="KXH61636.1"/>
    </source>
</evidence>
<dbReference type="EMBL" id="JEMN01000383">
    <property type="protein sequence ID" value="KXH61636.1"/>
    <property type="molecule type" value="Genomic_DNA"/>
</dbReference>
<dbReference type="AlphaFoldDB" id="A0A135UML7"/>
<dbReference type="InterPro" id="IPR013094">
    <property type="entry name" value="AB_hydrolase_3"/>
</dbReference>
<evidence type="ECO:0000256" key="1">
    <source>
        <dbReference type="ARBA" id="ARBA00022801"/>
    </source>
</evidence>
<evidence type="ECO:0000259" key="2">
    <source>
        <dbReference type="Pfam" id="PF07859"/>
    </source>
</evidence>
<dbReference type="Pfam" id="PF07859">
    <property type="entry name" value="Abhydrolase_3"/>
    <property type="match status" value="1"/>
</dbReference>
<keyword evidence="1" id="KW-0378">Hydrolase</keyword>
<dbReference type="PANTHER" id="PTHR48081">
    <property type="entry name" value="AB HYDROLASE SUPERFAMILY PROTEIN C4A8.06C"/>
    <property type="match status" value="1"/>
</dbReference>
<accession>A0A135UML7</accession>
<dbReference type="OrthoDB" id="408631at2759"/>
<keyword evidence="4" id="KW-1185">Reference proteome</keyword>
<dbReference type="PANTHER" id="PTHR48081:SF8">
    <property type="entry name" value="ALPHA_BETA HYDROLASE FOLD-3 DOMAIN-CONTAINING PROTEIN-RELATED"/>
    <property type="match status" value="1"/>
</dbReference>
<dbReference type="GO" id="GO:0016787">
    <property type="term" value="F:hydrolase activity"/>
    <property type="evidence" value="ECO:0007669"/>
    <property type="project" value="UniProtKB-KW"/>
</dbReference>